<evidence type="ECO:0000256" key="1">
    <source>
        <dbReference type="SAM" id="MobiDB-lite"/>
    </source>
</evidence>
<feature type="compositionally biased region" description="Basic and acidic residues" evidence="1">
    <location>
        <begin position="166"/>
        <end position="191"/>
    </location>
</feature>
<dbReference type="OrthoDB" id="2407359at2759"/>
<dbReference type="AlphaFoldDB" id="A0A9P6J5Y5"/>
<gene>
    <name evidence="2" type="ORF">BGZ65_003491</name>
</gene>
<name>A0A9P6J5Y5_9FUNG</name>
<keyword evidence="3" id="KW-1185">Reference proteome</keyword>
<organism evidence="2 3">
    <name type="scientific">Modicella reniformis</name>
    <dbReference type="NCBI Taxonomy" id="1440133"/>
    <lineage>
        <taxon>Eukaryota</taxon>
        <taxon>Fungi</taxon>
        <taxon>Fungi incertae sedis</taxon>
        <taxon>Mucoromycota</taxon>
        <taxon>Mortierellomycotina</taxon>
        <taxon>Mortierellomycetes</taxon>
        <taxon>Mortierellales</taxon>
        <taxon>Mortierellaceae</taxon>
        <taxon>Modicella</taxon>
    </lineage>
</organism>
<protein>
    <submittedName>
        <fullName evidence="2">Uncharacterized protein</fullName>
    </submittedName>
</protein>
<dbReference type="EMBL" id="JAAAHW010006292">
    <property type="protein sequence ID" value="KAF9963426.1"/>
    <property type="molecule type" value="Genomic_DNA"/>
</dbReference>
<sequence length="209" mass="24057">MGSFNYGYAMGDLPGEKRLVTPPMLGDKISLSLGQTSTFVFLGTKAEILEWFRTVGQSKIVQAVLFYDRPGPPLDIIFDLFAVPNPDLTWTQYYQSFYRSDPTLERYRLEIRPEQPKIDAELEPLYRMYVKSGVCLGDMANQLEKKWSQPPAKSYLDMAKEVFHEREDAHKHAQEAASETKREDEQRRDVELQDIVVSVPAENQSDSRK</sequence>
<accession>A0A9P6J5Y5</accession>
<reference evidence="2" key="1">
    <citation type="journal article" date="2020" name="Fungal Divers.">
        <title>Resolving the Mortierellaceae phylogeny through synthesis of multi-gene phylogenetics and phylogenomics.</title>
        <authorList>
            <person name="Vandepol N."/>
            <person name="Liber J."/>
            <person name="Desiro A."/>
            <person name="Na H."/>
            <person name="Kennedy M."/>
            <person name="Barry K."/>
            <person name="Grigoriev I.V."/>
            <person name="Miller A.N."/>
            <person name="O'Donnell K."/>
            <person name="Stajich J.E."/>
            <person name="Bonito G."/>
        </authorList>
    </citation>
    <scope>NUCLEOTIDE SEQUENCE</scope>
    <source>
        <strain evidence="2">MES-2147</strain>
    </source>
</reference>
<comment type="caution">
    <text evidence="2">The sequence shown here is derived from an EMBL/GenBank/DDBJ whole genome shotgun (WGS) entry which is preliminary data.</text>
</comment>
<feature type="region of interest" description="Disordered" evidence="1">
    <location>
        <begin position="166"/>
        <end position="209"/>
    </location>
</feature>
<proteinExistence type="predicted"/>
<evidence type="ECO:0000313" key="2">
    <source>
        <dbReference type="EMBL" id="KAF9963426.1"/>
    </source>
</evidence>
<evidence type="ECO:0000313" key="3">
    <source>
        <dbReference type="Proteomes" id="UP000749646"/>
    </source>
</evidence>
<dbReference type="Proteomes" id="UP000749646">
    <property type="component" value="Unassembled WGS sequence"/>
</dbReference>